<dbReference type="OrthoDB" id="9785995at2"/>
<keyword evidence="3" id="KW-0689">Ribosomal protein</keyword>
<protein>
    <submittedName>
        <fullName evidence="3">50S ribosomal protein L11 methyltransferase</fullName>
    </submittedName>
</protein>
<evidence type="ECO:0000313" key="3">
    <source>
        <dbReference type="EMBL" id="RHK51198.1"/>
    </source>
</evidence>
<dbReference type="GO" id="GO:0005840">
    <property type="term" value="C:ribosome"/>
    <property type="evidence" value="ECO:0007669"/>
    <property type="project" value="UniProtKB-KW"/>
</dbReference>
<dbReference type="PANTHER" id="PTHR43648">
    <property type="entry name" value="ELECTRON TRANSFER FLAVOPROTEIN BETA SUBUNIT LYSINE METHYLTRANSFERASE"/>
    <property type="match status" value="1"/>
</dbReference>
<dbReference type="GO" id="GO:0032259">
    <property type="term" value="P:methylation"/>
    <property type="evidence" value="ECO:0007669"/>
    <property type="project" value="UniProtKB-KW"/>
</dbReference>
<dbReference type="CDD" id="cd02440">
    <property type="entry name" value="AdoMet_MTases"/>
    <property type="match status" value="1"/>
</dbReference>
<evidence type="ECO:0000256" key="2">
    <source>
        <dbReference type="ARBA" id="ARBA00022679"/>
    </source>
</evidence>
<evidence type="ECO:0000313" key="4">
    <source>
        <dbReference type="Proteomes" id="UP000286598"/>
    </source>
</evidence>
<dbReference type="GO" id="GO:0008276">
    <property type="term" value="F:protein methyltransferase activity"/>
    <property type="evidence" value="ECO:0007669"/>
    <property type="project" value="TreeGrafter"/>
</dbReference>
<accession>A0A415GNI7</accession>
<organism evidence="3 4">
    <name type="scientific">Leyella stercorea</name>
    <dbReference type="NCBI Taxonomy" id="363265"/>
    <lineage>
        <taxon>Bacteria</taxon>
        <taxon>Pseudomonadati</taxon>
        <taxon>Bacteroidota</taxon>
        <taxon>Bacteroidia</taxon>
        <taxon>Bacteroidales</taxon>
        <taxon>Prevotellaceae</taxon>
        <taxon>Leyella</taxon>
    </lineage>
</organism>
<dbReference type="Gene3D" id="3.40.50.150">
    <property type="entry name" value="Vaccinia Virus protein VP39"/>
    <property type="match status" value="1"/>
</dbReference>
<dbReference type="InterPro" id="IPR029063">
    <property type="entry name" value="SAM-dependent_MTases_sf"/>
</dbReference>
<dbReference type="SUPFAM" id="SSF53335">
    <property type="entry name" value="S-adenosyl-L-methionine-dependent methyltransferases"/>
    <property type="match status" value="1"/>
</dbReference>
<keyword evidence="4" id="KW-1185">Reference proteome</keyword>
<dbReference type="NCBIfam" id="NF001785">
    <property type="entry name" value="PRK00517.2-2"/>
    <property type="match status" value="1"/>
</dbReference>
<proteinExistence type="predicted"/>
<dbReference type="Proteomes" id="UP000286598">
    <property type="component" value="Unassembled WGS sequence"/>
</dbReference>
<name>A0A415GNI7_9BACT</name>
<keyword evidence="3" id="KW-0687">Ribonucleoprotein</keyword>
<evidence type="ECO:0000256" key="1">
    <source>
        <dbReference type="ARBA" id="ARBA00022603"/>
    </source>
</evidence>
<dbReference type="EMBL" id="QRNO01000019">
    <property type="protein sequence ID" value="RHK51198.1"/>
    <property type="molecule type" value="Genomic_DNA"/>
</dbReference>
<reference evidence="3 4" key="1">
    <citation type="submission" date="2018-08" db="EMBL/GenBank/DDBJ databases">
        <title>A genome reference for cultivated species of the human gut microbiota.</title>
        <authorList>
            <person name="Zou Y."/>
            <person name="Xue W."/>
            <person name="Luo G."/>
        </authorList>
    </citation>
    <scope>NUCLEOTIDE SEQUENCE [LARGE SCALE GENOMIC DNA]</scope>
    <source>
        <strain evidence="3 4">AF42-9</strain>
    </source>
</reference>
<dbReference type="InterPro" id="IPR050078">
    <property type="entry name" value="Ribosomal_L11_MeTrfase_PrmA"/>
</dbReference>
<keyword evidence="2 3" id="KW-0808">Transferase</keyword>
<dbReference type="Pfam" id="PF06325">
    <property type="entry name" value="PrmA"/>
    <property type="match status" value="1"/>
</dbReference>
<comment type="caution">
    <text evidence="3">The sequence shown here is derived from an EMBL/GenBank/DDBJ whole genome shotgun (WGS) entry which is preliminary data.</text>
</comment>
<sequence>MKYFVANFKIECEAELMQPARELLSAAACEAGFEAFEDTDDGLLGYVQRPMYDKEALDAAIADYMPEGAAVSYAVEEVPDQNWNQGWEDEGFEPIGVSDNLVIYDAKHTDREMFAGDDGVMRIFIEARNAFGTGTHQTTRMILRRLLAMDVQGKSVLDCGCGTGILGITASRLGANPVLGYDIDEWSADNAQHNAALNGVENMSVMLGDASVLDNVAECFDVVIANINRNILIADISAFRAHMKQGAQLILSGFYEADVPMIEAAAKEHGLSLCDVVTDEEWACALFK</sequence>
<dbReference type="PANTHER" id="PTHR43648:SF1">
    <property type="entry name" value="ELECTRON TRANSFER FLAVOPROTEIN BETA SUBUNIT LYSINE METHYLTRANSFERASE"/>
    <property type="match status" value="1"/>
</dbReference>
<gene>
    <name evidence="3" type="ORF">DW060_05265</name>
</gene>
<dbReference type="AlphaFoldDB" id="A0A415GNI7"/>
<keyword evidence="1 3" id="KW-0489">Methyltransferase</keyword>